<reference evidence="2" key="1">
    <citation type="submission" date="2018-05" db="EMBL/GenBank/DDBJ databases">
        <title>Draft genome of Mucuna pruriens seed.</title>
        <authorList>
            <person name="Nnadi N.E."/>
            <person name="Vos R."/>
            <person name="Hasami M.H."/>
            <person name="Devisetty U.K."/>
            <person name="Aguiy J.C."/>
        </authorList>
    </citation>
    <scope>NUCLEOTIDE SEQUENCE [LARGE SCALE GENOMIC DNA]</scope>
    <source>
        <strain evidence="2">JCA_2017</strain>
    </source>
</reference>
<evidence type="ECO:0000313" key="3">
    <source>
        <dbReference type="Proteomes" id="UP000257109"/>
    </source>
</evidence>
<dbReference type="Proteomes" id="UP000257109">
    <property type="component" value="Unassembled WGS sequence"/>
</dbReference>
<gene>
    <name evidence="2" type="ORF">CR513_16029</name>
</gene>
<name>A0A371HD74_MUCPR</name>
<keyword evidence="3" id="KW-1185">Reference proteome</keyword>
<proteinExistence type="predicted"/>
<dbReference type="OrthoDB" id="1723222at2759"/>
<accession>A0A371HD74</accession>
<sequence>MSPYRIIFGKACHLSVEIEHRPYWAIKKCNMAYDQELRQEAYENSQIYKKKVKYFHDNKILRKEFRVGQKTLLFNSQLKLIAVELRDEADNKNIKINGHQIKPYHEGLTLMVGEVESISSLQAQKAKNHDQPQPLGSKELWNCFGGRSQISVRVILQGIASKRSKQKSRTIPAKIESESSRPSQWKLKASRPIEGVPAR</sequence>
<evidence type="ECO:0000313" key="2">
    <source>
        <dbReference type="EMBL" id="RDY00751.1"/>
    </source>
</evidence>
<dbReference type="EMBL" id="QJKJ01002914">
    <property type="protein sequence ID" value="RDY00751.1"/>
    <property type="molecule type" value="Genomic_DNA"/>
</dbReference>
<comment type="caution">
    <text evidence="2">The sequence shown here is derived from an EMBL/GenBank/DDBJ whole genome shotgun (WGS) entry which is preliminary data.</text>
</comment>
<protein>
    <submittedName>
        <fullName evidence="2">Uncharacterized protein</fullName>
    </submittedName>
</protein>
<feature type="region of interest" description="Disordered" evidence="1">
    <location>
        <begin position="163"/>
        <end position="199"/>
    </location>
</feature>
<evidence type="ECO:0000256" key="1">
    <source>
        <dbReference type="SAM" id="MobiDB-lite"/>
    </source>
</evidence>
<feature type="non-terminal residue" evidence="2">
    <location>
        <position position="1"/>
    </location>
</feature>
<dbReference type="AlphaFoldDB" id="A0A371HD74"/>
<organism evidence="2 3">
    <name type="scientific">Mucuna pruriens</name>
    <name type="common">Velvet bean</name>
    <name type="synonym">Dolichos pruriens</name>
    <dbReference type="NCBI Taxonomy" id="157652"/>
    <lineage>
        <taxon>Eukaryota</taxon>
        <taxon>Viridiplantae</taxon>
        <taxon>Streptophyta</taxon>
        <taxon>Embryophyta</taxon>
        <taxon>Tracheophyta</taxon>
        <taxon>Spermatophyta</taxon>
        <taxon>Magnoliopsida</taxon>
        <taxon>eudicotyledons</taxon>
        <taxon>Gunneridae</taxon>
        <taxon>Pentapetalae</taxon>
        <taxon>rosids</taxon>
        <taxon>fabids</taxon>
        <taxon>Fabales</taxon>
        <taxon>Fabaceae</taxon>
        <taxon>Papilionoideae</taxon>
        <taxon>50 kb inversion clade</taxon>
        <taxon>NPAAA clade</taxon>
        <taxon>indigoferoid/millettioid clade</taxon>
        <taxon>Phaseoleae</taxon>
        <taxon>Mucuna</taxon>
    </lineage>
</organism>